<dbReference type="SUPFAM" id="SSF75005">
    <property type="entry name" value="Arabinanase/levansucrase/invertase"/>
    <property type="match status" value="1"/>
</dbReference>
<keyword evidence="4" id="KW-0119">Carbohydrate metabolism</keyword>
<protein>
    <submittedName>
        <fullName evidence="7">Glycoside hydrolase family 43 protein</fullName>
    </submittedName>
</protein>
<dbReference type="Gene3D" id="2.115.10.20">
    <property type="entry name" value="Glycosyl hydrolase domain, family 43"/>
    <property type="match status" value="1"/>
</dbReference>
<gene>
    <name evidence="7" type="ORF">ACFFLM_24540</name>
</gene>
<dbReference type="GO" id="GO:0016787">
    <property type="term" value="F:hydrolase activity"/>
    <property type="evidence" value="ECO:0007669"/>
    <property type="project" value="UniProtKB-KW"/>
</dbReference>
<dbReference type="PANTHER" id="PTHR43772:SF2">
    <property type="entry name" value="PUTATIVE (AFU_ORTHOLOGUE AFUA_2G04480)-RELATED"/>
    <property type="match status" value="1"/>
</dbReference>
<keyword evidence="2" id="KW-0624">Polysaccharide degradation</keyword>
<evidence type="ECO:0000256" key="3">
    <source>
        <dbReference type="ARBA" id="ARBA00022801"/>
    </source>
</evidence>
<dbReference type="RefSeq" id="WP_380016750.1">
    <property type="nucleotide sequence ID" value="NZ_JBHLYR010000081.1"/>
</dbReference>
<dbReference type="EMBL" id="JBHLYR010000081">
    <property type="protein sequence ID" value="MFB9995123.1"/>
    <property type="molecule type" value="Genomic_DNA"/>
</dbReference>
<evidence type="ECO:0000256" key="2">
    <source>
        <dbReference type="ARBA" id="ARBA00022651"/>
    </source>
</evidence>
<organism evidence="7 8">
    <name type="scientific">Deinococcus oregonensis</name>
    <dbReference type="NCBI Taxonomy" id="1805970"/>
    <lineage>
        <taxon>Bacteria</taxon>
        <taxon>Thermotogati</taxon>
        <taxon>Deinococcota</taxon>
        <taxon>Deinococci</taxon>
        <taxon>Deinococcales</taxon>
        <taxon>Deinococcaceae</taxon>
        <taxon>Deinococcus</taxon>
    </lineage>
</organism>
<keyword evidence="3 6" id="KW-0378">Hydrolase</keyword>
<keyword evidence="2" id="KW-0858">Xylan degradation</keyword>
<evidence type="ECO:0000256" key="6">
    <source>
        <dbReference type="RuleBase" id="RU361187"/>
    </source>
</evidence>
<keyword evidence="8" id="KW-1185">Reference proteome</keyword>
<keyword evidence="5 6" id="KW-0326">Glycosidase</keyword>
<evidence type="ECO:0000256" key="1">
    <source>
        <dbReference type="ARBA" id="ARBA00009865"/>
    </source>
</evidence>
<dbReference type="PANTHER" id="PTHR43772">
    <property type="entry name" value="ENDO-1,4-BETA-XYLANASE"/>
    <property type="match status" value="1"/>
</dbReference>
<dbReference type="InterPro" id="IPR052176">
    <property type="entry name" value="Glycosyl_Hydrlase_43_Enz"/>
</dbReference>
<name>A0ABV6B9Q1_9DEIO</name>
<evidence type="ECO:0000313" key="7">
    <source>
        <dbReference type="EMBL" id="MFB9995123.1"/>
    </source>
</evidence>
<comment type="caution">
    <text evidence="7">The sequence shown here is derived from an EMBL/GenBank/DDBJ whole genome shotgun (WGS) entry which is preliminary data.</text>
</comment>
<evidence type="ECO:0000256" key="4">
    <source>
        <dbReference type="ARBA" id="ARBA00023277"/>
    </source>
</evidence>
<proteinExistence type="inferred from homology"/>
<dbReference type="Pfam" id="PF04616">
    <property type="entry name" value="Glyco_hydro_43"/>
    <property type="match status" value="1"/>
</dbReference>
<accession>A0ABV6B9Q1</accession>
<comment type="similarity">
    <text evidence="1 6">Belongs to the glycosyl hydrolase 43 family.</text>
</comment>
<sequence length="324" mass="35584">MPSDPSVPDALAPRMSGNPVFPGWYADPELHLFRGPDGVPRYYIYPTGSADFASQASFECWSSEDLTQWQNHGVILDFKDVPWSTNYAAWAPSCAQSPHDDKYYFYFSAGDGAGIGVAVSDSPAGPFRDAIGIPLVRDYFFGAQAIDPHCFVDDDGRAYLYYGGHGHCVVAPLTRTMCAIHRAPREITPSPDYVEAPFMVKRQGKYYLMWSEGEWSDSTYLAAYGVSDSPLGPFEYGGRILENNPEVAQGAGHHSVLQLPGTEDEWVICYHRRPLGDTDGHHRVTCIDRLVFREDGSIAPVNLTHQGVSAHPAQVVNGGTESTG</sequence>
<dbReference type="InterPro" id="IPR006710">
    <property type="entry name" value="Glyco_hydro_43"/>
</dbReference>
<dbReference type="CDD" id="cd18827">
    <property type="entry name" value="GH43_XlnD-like"/>
    <property type="match status" value="1"/>
</dbReference>
<reference evidence="7 8" key="1">
    <citation type="submission" date="2024-09" db="EMBL/GenBank/DDBJ databases">
        <authorList>
            <person name="Sun Q."/>
            <person name="Mori K."/>
        </authorList>
    </citation>
    <scope>NUCLEOTIDE SEQUENCE [LARGE SCALE GENOMIC DNA]</scope>
    <source>
        <strain evidence="7 8">JCM 13503</strain>
    </source>
</reference>
<evidence type="ECO:0000313" key="8">
    <source>
        <dbReference type="Proteomes" id="UP001589733"/>
    </source>
</evidence>
<evidence type="ECO:0000256" key="5">
    <source>
        <dbReference type="ARBA" id="ARBA00023295"/>
    </source>
</evidence>
<dbReference type="InterPro" id="IPR023296">
    <property type="entry name" value="Glyco_hydro_beta-prop_sf"/>
</dbReference>
<dbReference type="Proteomes" id="UP001589733">
    <property type="component" value="Unassembled WGS sequence"/>
</dbReference>